<dbReference type="InterPro" id="IPR038765">
    <property type="entry name" value="Papain-like_cys_pep_sf"/>
</dbReference>
<name>A0AAU9SG37_THLAR</name>
<dbReference type="Pfam" id="PF02902">
    <property type="entry name" value="Peptidase_C48"/>
    <property type="match status" value="1"/>
</dbReference>
<dbReference type="Pfam" id="PF09331">
    <property type="entry name" value="DUF1985"/>
    <property type="match status" value="1"/>
</dbReference>
<evidence type="ECO:0000256" key="1">
    <source>
        <dbReference type="ARBA" id="ARBA00005234"/>
    </source>
</evidence>
<feature type="chain" id="PRO_5043549697" description="Ubiquitin-like protease family profile domain-containing protein" evidence="5">
    <location>
        <begin position="24"/>
        <end position="772"/>
    </location>
</feature>
<evidence type="ECO:0000313" key="7">
    <source>
        <dbReference type="EMBL" id="CAH2065393.1"/>
    </source>
</evidence>
<reference evidence="7 8" key="1">
    <citation type="submission" date="2022-03" db="EMBL/GenBank/DDBJ databases">
        <authorList>
            <person name="Nunn A."/>
            <person name="Chopra R."/>
            <person name="Nunn A."/>
            <person name="Contreras Garrido A."/>
        </authorList>
    </citation>
    <scope>NUCLEOTIDE SEQUENCE [LARGE SCALE GENOMIC DNA]</scope>
</reference>
<comment type="similarity">
    <text evidence="1">Belongs to the peptidase C48 family.</text>
</comment>
<proteinExistence type="inferred from homology"/>
<evidence type="ECO:0000256" key="5">
    <source>
        <dbReference type="SAM" id="SignalP"/>
    </source>
</evidence>
<feature type="region of interest" description="Disordered" evidence="4">
    <location>
        <begin position="186"/>
        <end position="309"/>
    </location>
</feature>
<evidence type="ECO:0000256" key="4">
    <source>
        <dbReference type="SAM" id="MobiDB-lite"/>
    </source>
</evidence>
<protein>
    <recommendedName>
        <fullName evidence="6">Ubiquitin-like protease family profile domain-containing protein</fullName>
    </recommendedName>
</protein>
<accession>A0AAU9SG37</accession>
<keyword evidence="3" id="KW-0378">Hydrolase</keyword>
<keyword evidence="2" id="KW-0645">Protease</keyword>
<dbReference type="InterPro" id="IPR003653">
    <property type="entry name" value="Peptidase_C48_C"/>
</dbReference>
<feature type="signal peptide" evidence="5">
    <location>
        <begin position="1"/>
        <end position="23"/>
    </location>
</feature>
<organism evidence="7 8">
    <name type="scientific">Thlaspi arvense</name>
    <name type="common">Field penny-cress</name>
    <dbReference type="NCBI Taxonomy" id="13288"/>
    <lineage>
        <taxon>Eukaryota</taxon>
        <taxon>Viridiplantae</taxon>
        <taxon>Streptophyta</taxon>
        <taxon>Embryophyta</taxon>
        <taxon>Tracheophyta</taxon>
        <taxon>Spermatophyta</taxon>
        <taxon>Magnoliopsida</taxon>
        <taxon>eudicotyledons</taxon>
        <taxon>Gunneridae</taxon>
        <taxon>Pentapetalae</taxon>
        <taxon>rosids</taxon>
        <taxon>malvids</taxon>
        <taxon>Brassicales</taxon>
        <taxon>Brassicaceae</taxon>
        <taxon>Thlaspideae</taxon>
        <taxon>Thlaspi</taxon>
    </lineage>
</organism>
<feature type="compositionally biased region" description="Basic residues" evidence="4">
    <location>
        <begin position="197"/>
        <end position="207"/>
    </location>
</feature>
<evidence type="ECO:0000313" key="8">
    <source>
        <dbReference type="Proteomes" id="UP000836841"/>
    </source>
</evidence>
<feature type="compositionally biased region" description="Basic and acidic residues" evidence="4">
    <location>
        <begin position="283"/>
        <end position="299"/>
    </location>
</feature>
<keyword evidence="8" id="KW-1185">Reference proteome</keyword>
<dbReference type="SUPFAM" id="SSF54001">
    <property type="entry name" value="Cysteine proteinases"/>
    <property type="match status" value="1"/>
</dbReference>
<dbReference type="PROSITE" id="PS50600">
    <property type="entry name" value="ULP_PROTEASE"/>
    <property type="match status" value="1"/>
</dbReference>
<dbReference type="EMBL" id="OU466861">
    <property type="protein sequence ID" value="CAH2065393.1"/>
    <property type="molecule type" value="Genomic_DNA"/>
</dbReference>
<evidence type="ECO:0000259" key="6">
    <source>
        <dbReference type="PROSITE" id="PS50600"/>
    </source>
</evidence>
<evidence type="ECO:0000256" key="2">
    <source>
        <dbReference type="ARBA" id="ARBA00022670"/>
    </source>
</evidence>
<sequence>MPPKRRIQLALFTIVDSVLIASAAIHRPTPKYARMLDDMESFLRFPWGKESFFHTIITTRPLRNGKHNDPNKVFCDQLLTGLMRVTGFPLILQIIAYRAIPLLAAKLPNISDETPLLEIRNEDSPRHRPISMDDIIEVENDPKVNQLEWLMAEMKERCEDIKKLQQQQYEMKRILKVRRGVETRQRSSQLFLSARKMQNRRRRKQLRKKNETDDGDGNMASLSFEVSLKEGTKLPRDWMEEPNLSPEKVEDRSQESGEMGGLLSSVGKKEGAFKRKRGISPSRNEREEKEELKMGDKEVGMGGSDVGEKSNIIGSIDEVLLTSDGEAAANMETSDKTPPAELAEEKIAAETKSEHAFADHFLASSPVQAVEVESRSSSVDTGNTKGGHCIDSTPEVMYRSSRLPGRAGTNVDTICISDCSAVSESTTHKPTEVERELALTLLAKQSRAPVSILPTLDVDIWKQFERTLDSCGYVKHLTRMGIENNNNFLLGLEKPMNWVNTKHIELLMSFVGEKHAEHLEKECACFAAPWLMDTIDIKHRSWKSIRNKKAYRWDDRLRHFVPAPGKTWIADVDTVYMPMIWLSKHLVGLVIDLKIQWVHILDPDPMWKDDKHVDKIMDPVLEFLPHIIRNLCSSHPSQPADPSPFTWHRVQNVYINKRSGDCGPVAMKFMEMHVLGDPAPHMSGITDEMVNDFRRQYAMDLYKKLVLPLYEEGTKRPVIFCLLDSLRPSMEAISSTINEEYVDANMWMRIGGFDYVDAITWIRLCGCDYVDA</sequence>
<dbReference type="Proteomes" id="UP000836841">
    <property type="component" value="Chromosome 5"/>
</dbReference>
<evidence type="ECO:0000256" key="3">
    <source>
        <dbReference type="ARBA" id="ARBA00022801"/>
    </source>
</evidence>
<dbReference type="AlphaFoldDB" id="A0AAU9SG37"/>
<feature type="compositionally biased region" description="Basic and acidic residues" evidence="4">
    <location>
        <begin position="227"/>
        <end position="239"/>
    </location>
</feature>
<keyword evidence="5" id="KW-0732">Signal</keyword>
<dbReference type="Gene3D" id="3.40.395.10">
    <property type="entry name" value="Adenoviral Proteinase, Chain A"/>
    <property type="match status" value="1"/>
</dbReference>
<dbReference type="GO" id="GO:0008234">
    <property type="term" value="F:cysteine-type peptidase activity"/>
    <property type="evidence" value="ECO:0007669"/>
    <property type="project" value="InterPro"/>
</dbReference>
<dbReference type="PANTHER" id="PTHR48449">
    <property type="entry name" value="DUF1985 DOMAIN-CONTAINING PROTEIN"/>
    <property type="match status" value="1"/>
</dbReference>
<gene>
    <name evidence="7" type="ORF">TAV2_LOCUS15740</name>
</gene>
<dbReference type="GO" id="GO:0006508">
    <property type="term" value="P:proteolysis"/>
    <property type="evidence" value="ECO:0007669"/>
    <property type="project" value="UniProtKB-KW"/>
</dbReference>
<dbReference type="PANTHER" id="PTHR48449:SF1">
    <property type="entry name" value="DUF1985 DOMAIN-CONTAINING PROTEIN"/>
    <property type="match status" value="1"/>
</dbReference>
<dbReference type="InterPro" id="IPR015410">
    <property type="entry name" value="DUF1985"/>
</dbReference>
<feature type="domain" description="Ubiquitin-like protease family profile" evidence="6">
    <location>
        <begin position="482"/>
        <end position="673"/>
    </location>
</feature>